<evidence type="ECO:0000256" key="1">
    <source>
        <dbReference type="SAM" id="MobiDB-lite"/>
    </source>
</evidence>
<gene>
    <name evidence="4" type="primary">LOC115621923</name>
</gene>
<dbReference type="AlphaFoldDB" id="A0A6J2T9K4"/>
<dbReference type="InterPro" id="IPR031983">
    <property type="entry name" value="DUF4786"/>
</dbReference>
<accession>A0A6J2T9K4</accession>
<keyword evidence="2" id="KW-0732">Signal</keyword>
<feature type="signal peptide" evidence="2">
    <location>
        <begin position="1"/>
        <end position="31"/>
    </location>
</feature>
<dbReference type="Pfam" id="PF16027">
    <property type="entry name" value="DUF4786"/>
    <property type="match status" value="1"/>
</dbReference>
<evidence type="ECO:0000313" key="3">
    <source>
        <dbReference type="Proteomes" id="UP000504634"/>
    </source>
</evidence>
<name>A0A6J2T9K4_DROLE</name>
<feature type="region of interest" description="Disordered" evidence="1">
    <location>
        <begin position="51"/>
        <end position="77"/>
    </location>
</feature>
<reference evidence="4" key="1">
    <citation type="submission" date="2025-08" db="UniProtKB">
        <authorList>
            <consortium name="RefSeq"/>
        </authorList>
    </citation>
    <scope>IDENTIFICATION</scope>
    <source>
        <strain evidence="4">11010-0011.00</strain>
        <tissue evidence="4">Whole body</tissue>
    </source>
</reference>
<proteinExistence type="predicted"/>
<keyword evidence="3" id="KW-1185">Reference proteome</keyword>
<dbReference type="GeneID" id="115621923"/>
<dbReference type="OrthoDB" id="7700260at2759"/>
<protein>
    <submittedName>
        <fullName evidence="4">Uncharacterized protein LOC115621923</fullName>
    </submittedName>
</protein>
<dbReference type="RefSeq" id="XP_030371627.1">
    <property type="nucleotide sequence ID" value="XM_030515767.1"/>
</dbReference>
<dbReference type="Proteomes" id="UP000504634">
    <property type="component" value="Unplaced"/>
</dbReference>
<evidence type="ECO:0000256" key="2">
    <source>
        <dbReference type="SAM" id="SignalP"/>
    </source>
</evidence>
<feature type="chain" id="PRO_5026748286" evidence="2">
    <location>
        <begin position="32"/>
        <end position="369"/>
    </location>
</feature>
<sequence length="369" mass="40095">MAAMAATGISWSGSFVHIVLALLMCVQSMVAANPNLSQLVKKQVQQQQQHQQLASVAGKASTQQQQQVPHPHHVAQQQYVHDPESLPDHQELKGLGGEEDTLSDPYQMQESRLPASSNYAWNPYAAAAVNPYESGSPPPPPPVMPMPKMLPFIGYAQPVFIPFPLYIAPDMFYPTYQSSNNDLDDMVMSRAAASGRRPAAAGAAPGAGFQRNSPIYYVRLPPTPYMFVPNMAPGPFGSSFSPLLTYQPMPTFSPFGSVFNLPVNFLANGKPSGIYQMNGAPTDLAPFASSSLSGGLGMRPPTPSNPYRPTSTGGYMPPQHGFGLTAVPAPQQDSKLTSLKRPFLFNGRPEDIYILPNNFNPLYNEQSYY</sequence>
<evidence type="ECO:0000313" key="4">
    <source>
        <dbReference type="RefSeq" id="XP_030371627.1"/>
    </source>
</evidence>
<feature type="compositionally biased region" description="Low complexity" evidence="1">
    <location>
        <begin position="63"/>
        <end position="77"/>
    </location>
</feature>
<organism evidence="3 4">
    <name type="scientific">Drosophila lebanonensis</name>
    <name type="common">Fruit fly</name>
    <name type="synonym">Scaptodrosophila lebanonensis</name>
    <dbReference type="NCBI Taxonomy" id="7225"/>
    <lineage>
        <taxon>Eukaryota</taxon>
        <taxon>Metazoa</taxon>
        <taxon>Ecdysozoa</taxon>
        <taxon>Arthropoda</taxon>
        <taxon>Hexapoda</taxon>
        <taxon>Insecta</taxon>
        <taxon>Pterygota</taxon>
        <taxon>Neoptera</taxon>
        <taxon>Endopterygota</taxon>
        <taxon>Diptera</taxon>
        <taxon>Brachycera</taxon>
        <taxon>Muscomorpha</taxon>
        <taxon>Ephydroidea</taxon>
        <taxon>Drosophilidae</taxon>
        <taxon>Scaptodrosophila</taxon>
    </lineage>
</organism>